<keyword evidence="2" id="KW-0418">Kinase</keyword>
<dbReference type="KEGG" id="sgy:Sgly_1589"/>
<dbReference type="InterPro" id="IPR027417">
    <property type="entry name" value="P-loop_NTPase"/>
</dbReference>
<evidence type="ECO:0000259" key="3">
    <source>
        <dbReference type="Pfam" id="PF03976"/>
    </source>
</evidence>
<dbReference type="InterPro" id="IPR022300">
    <property type="entry name" value="PPK2-rel_1"/>
</dbReference>
<proteinExistence type="predicted"/>
<dbReference type="OrthoDB" id="9775224at2"/>
<organism evidence="4 5">
    <name type="scientific">Syntrophobotulus glycolicus (strain DSM 8271 / FlGlyR)</name>
    <dbReference type="NCBI Taxonomy" id="645991"/>
    <lineage>
        <taxon>Bacteria</taxon>
        <taxon>Bacillati</taxon>
        <taxon>Bacillota</taxon>
        <taxon>Clostridia</taxon>
        <taxon>Eubacteriales</taxon>
        <taxon>Desulfitobacteriaceae</taxon>
        <taxon>Syntrophobotulus</taxon>
    </lineage>
</organism>
<dbReference type="GO" id="GO:0008976">
    <property type="term" value="F:polyphosphate kinase activity"/>
    <property type="evidence" value="ECO:0007669"/>
    <property type="project" value="InterPro"/>
</dbReference>
<feature type="domain" description="Polyphosphate kinase-2-related" evidence="3">
    <location>
        <begin position="34"/>
        <end position="263"/>
    </location>
</feature>
<reference evidence="5" key="2">
    <citation type="submission" date="2011-02" db="EMBL/GenBank/DDBJ databases">
        <title>The complete genome of Syntrophobotulus glycolicus DSM 8271.</title>
        <authorList>
            <person name="Lucas S."/>
            <person name="Copeland A."/>
            <person name="Lapidus A."/>
            <person name="Bruce D."/>
            <person name="Goodwin L."/>
            <person name="Pitluck S."/>
            <person name="Kyrpides N."/>
            <person name="Mavromatis K."/>
            <person name="Pagani I."/>
            <person name="Ivanova N."/>
            <person name="Mikhailova N."/>
            <person name="Chertkov O."/>
            <person name="Held B."/>
            <person name="Detter J.C."/>
            <person name="Tapia R."/>
            <person name="Han C."/>
            <person name="Land M."/>
            <person name="Hauser L."/>
            <person name="Markowitz V."/>
            <person name="Cheng J.-F."/>
            <person name="Hugenholtz P."/>
            <person name="Woyke T."/>
            <person name="Wu D."/>
            <person name="Spring S."/>
            <person name="Schroeder M."/>
            <person name="Brambilla E."/>
            <person name="Klenk H.-P."/>
            <person name="Eisen J.A."/>
        </authorList>
    </citation>
    <scope>NUCLEOTIDE SEQUENCE [LARGE SCALE GENOMIC DNA]</scope>
    <source>
        <strain evidence="5">DSM 8271 / FlGlyR</strain>
    </source>
</reference>
<reference evidence="4 5" key="1">
    <citation type="journal article" date="2011" name="Stand. Genomic Sci.">
        <title>Complete genome sequence of Syntrophobotulus glycolicus type strain (FlGlyR).</title>
        <authorList>
            <person name="Han C."/>
            <person name="Mwirichia R."/>
            <person name="Chertkov O."/>
            <person name="Held B."/>
            <person name="Lapidus A."/>
            <person name="Nolan M."/>
            <person name="Lucas S."/>
            <person name="Hammon N."/>
            <person name="Deshpande S."/>
            <person name="Cheng J.F."/>
            <person name="Tapia R."/>
            <person name="Goodwin L."/>
            <person name="Pitluck S."/>
            <person name="Huntemann M."/>
            <person name="Liolios K."/>
            <person name="Ivanova N."/>
            <person name="Pagani I."/>
            <person name="Mavromatis K."/>
            <person name="Ovchinikova G."/>
            <person name="Pati A."/>
            <person name="Chen A."/>
            <person name="Palaniappan K."/>
            <person name="Land M."/>
            <person name="Hauser L."/>
            <person name="Brambilla E.M."/>
            <person name="Rohde M."/>
            <person name="Spring S."/>
            <person name="Sikorski J."/>
            <person name="Goker M."/>
            <person name="Woyke T."/>
            <person name="Bristow J."/>
            <person name="Eisen J.A."/>
            <person name="Markowitz V."/>
            <person name="Hugenholtz P."/>
            <person name="Kyrpides N.C."/>
            <person name="Klenk H.P."/>
            <person name="Detter J.C."/>
        </authorList>
    </citation>
    <scope>NUCLEOTIDE SEQUENCE [LARGE SCALE GENOMIC DNA]</scope>
    <source>
        <strain evidence="5">DSM 8271 / FlGlyR</strain>
    </source>
</reference>
<dbReference type="InterPro" id="IPR022488">
    <property type="entry name" value="PPK2-related"/>
</dbReference>
<keyword evidence="1 4" id="KW-0808">Transferase</keyword>
<sequence length="292" mass="35121">MNLKDYCFFGNKPFVIEQFDPAQTGKFQLKNEVEELHHTNLLKMQELQDRLYAENKEALLIIFQGMDASGKDSAVKHVMGGVNPQGINVHNFKKPSSEELDHDYMWRSMRVIPERGKIGVFNRSYYEDVLVGKVHKLYQESYLPDRCKTDKIFEQRYQQIKNYERYLYENGIRVIKFFLHISKEEQKKRFLERIEDDQKNWKFSDSDMIERDYWEEYQRAYHDAINATATRIAPWYVVPSDKKWFGHFIISETIIDTLEKINPQYPAVTRERKERLLEFRSKLLREEEQSSF</sequence>
<dbReference type="PIRSF" id="PIRSF028756">
    <property type="entry name" value="PPK2_prd"/>
    <property type="match status" value="1"/>
</dbReference>
<dbReference type="EC" id="2.7.4.-" evidence="4"/>
<evidence type="ECO:0000256" key="1">
    <source>
        <dbReference type="ARBA" id="ARBA00022679"/>
    </source>
</evidence>
<dbReference type="HOGENOM" id="CLU_048699_1_0_9"/>
<gene>
    <name evidence="4" type="ordered locus">Sgly_1589</name>
</gene>
<dbReference type="PANTHER" id="PTHR34383:SF3">
    <property type="entry name" value="POLYPHOSPHATE:AMP PHOSPHOTRANSFERASE"/>
    <property type="match status" value="1"/>
</dbReference>
<dbReference type="Pfam" id="PF03976">
    <property type="entry name" value="PPK2"/>
    <property type="match status" value="1"/>
</dbReference>
<dbReference type="EMBL" id="CP002547">
    <property type="protein sequence ID" value="ADY55887.1"/>
    <property type="molecule type" value="Genomic_DNA"/>
</dbReference>
<accession>F0SXQ4</accession>
<name>F0SXQ4_SYNGF</name>
<dbReference type="RefSeq" id="WP_013624757.1">
    <property type="nucleotide sequence ID" value="NC_015172.1"/>
</dbReference>
<dbReference type="Gene3D" id="3.40.50.300">
    <property type="entry name" value="P-loop containing nucleotide triphosphate hydrolases"/>
    <property type="match status" value="1"/>
</dbReference>
<dbReference type="SUPFAM" id="SSF52540">
    <property type="entry name" value="P-loop containing nucleoside triphosphate hydrolases"/>
    <property type="match status" value="1"/>
</dbReference>
<dbReference type="AlphaFoldDB" id="F0SXQ4"/>
<dbReference type="InterPro" id="IPR016898">
    <property type="entry name" value="Polyphosphate_phosphotransfera"/>
</dbReference>
<protein>
    <submittedName>
        <fullName evidence="4">Polyphosphate:AMP phosphotransferase</fullName>
        <ecNumber evidence="4">2.7.4.-</ecNumber>
    </submittedName>
</protein>
<dbReference type="STRING" id="645991.Sgly_1589"/>
<dbReference type="eggNOG" id="COG2326">
    <property type="taxonomic scope" value="Bacteria"/>
</dbReference>
<evidence type="ECO:0000313" key="4">
    <source>
        <dbReference type="EMBL" id="ADY55887.1"/>
    </source>
</evidence>
<evidence type="ECO:0000313" key="5">
    <source>
        <dbReference type="Proteomes" id="UP000007488"/>
    </source>
</evidence>
<evidence type="ECO:0000256" key="2">
    <source>
        <dbReference type="ARBA" id="ARBA00022777"/>
    </source>
</evidence>
<dbReference type="Proteomes" id="UP000007488">
    <property type="component" value="Chromosome"/>
</dbReference>
<dbReference type="PANTHER" id="PTHR34383">
    <property type="entry name" value="POLYPHOSPHATE:AMP PHOSPHOTRANSFERASE-RELATED"/>
    <property type="match status" value="1"/>
</dbReference>
<dbReference type="NCBIfam" id="TIGR03709">
    <property type="entry name" value="PPK2_rel_1"/>
    <property type="match status" value="1"/>
</dbReference>
<keyword evidence="5" id="KW-1185">Reference proteome</keyword>
<dbReference type="GO" id="GO:0006797">
    <property type="term" value="P:polyphosphate metabolic process"/>
    <property type="evidence" value="ECO:0007669"/>
    <property type="project" value="InterPro"/>
</dbReference>